<evidence type="ECO:0000313" key="2">
    <source>
        <dbReference type="EMBL" id="MFD2098067.1"/>
    </source>
</evidence>
<comment type="caution">
    <text evidence="2">The sequence shown here is derived from an EMBL/GenBank/DDBJ whole genome shotgun (WGS) entry which is preliminary data.</text>
</comment>
<accession>A0ABW4XRT8</accession>
<dbReference type="Proteomes" id="UP001597380">
    <property type="component" value="Unassembled WGS sequence"/>
</dbReference>
<dbReference type="EMBL" id="JBHUHT010000031">
    <property type="protein sequence ID" value="MFD2098067.1"/>
    <property type="molecule type" value="Genomic_DNA"/>
</dbReference>
<organism evidence="2 3">
    <name type="scientific">Corallincola platygyrae</name>
    <dbReference type="NCBI Taxonomy" id="1193278"/>
    <lineage>
        <taxon>Bacteria</taxon>
        <taxon>Pseudomonadati</taxon>
        <taxon>Pseudomonadota</taxon>
        <taxon>Gammaproteobacteria</taxon>
        <taxon>Alteromonadales</taxon>
        <taxon>Psychromonadaceae</taxon>
        <taxon>Corallincola</taxon>
    </lineage>
</organism>
<reference evidence="3" key="1">
    <citation type="journal article" date="2019" name="Int. J. Syst. Evol. Microbiol.">
        <title>The Global Catalogue of Microorganisms (GCM) 10K type strain sequencing project: providing services to taxonomists for standard genome sequencing and annotation.</title>
        <authorList>
            <consortium name="The Broad Institute Genomics Platform"/>
            <consortium name="The Broad Institute Genome Sequencing Center for Infectious Disease"/>
            <person name="Wu L."/>
            <person name="Ma J."/>
        </authorList>
    </citation>
    <scope>NUCLEOTIDE SEQUENCE [LARGE SCALE GENOMIC DNA]</scope>
    <source>
        <strain evidence="3">CGMCC 1.10992</strain>
    </source>
</reference>
<protein>
    <submittedName>
        <fullName evidence="2">Uncharacterized protein</fullName>
    </submittedName>
</protein>
<gene>
    <name evidence="2" type="ORF">ACFSJ3_18985</name>
</gene>
<evidence type="ECO:0000256" key="1">
    <source>
        <dbReference type="SAM" id="MobiDB-lite"/>
    </source>
</evidence>
<dbReference type="RefSeq" id="WP_345342377.1">
    <property type="nucleotide sequence ID" value="NZ_BAABLI010000034.1"/>
</dbReference>
<sequence>MQVQTVNPFFSFPGPADTGFLPASNVAGTGSATSGKQPSPVDAASVVTPVSSGSASVSDQQQLALQLLQSQSTSYDQPSNRNLRAVDAYRQVDEAPKREELSNILGVDLYA</sequence>
<evidence type="ECO:0000313" key="3">
    <source>
        <dbReference type="Proteomes" id="UP001597380"/>
    </source>
</evidence>
<name>A0ABW4XRT8_9GAMM</name>
<feature type="compositionally biased region" description="Polar residues" evidence="1">
    <location>
        <begin position="26"/>
        <end position="37"/>
    </location>
</feature>
<proteinExistence type="predicted"/>
<keyword evidence="3" id="KW-1185">Reference proteome</keyword>
<feature type="region of interest" description="Disordered" evidence="1">
    <location>
        <begin position="23"/>
        <end position="45"/>
    </location>
</feature>